<evidence type="ECO:0000313" key="2">
    <source>
        <dbReference type="Proteomes" id="UP000229056"/>
    </source>
</evidence>
<accession>A0A2H0W487</accession>
<dbReference type="PANTHER" id="PTHR32432:SF3">
    <property type="entry name" value="ETHANOLAMINE UTILIZATION PROTEIN EUTJ"/>
    <property type="match status" value="1"/>
</dbReference>
<dbReference type="PANTHER" id="PTHR32432">
    <property type="entry name" value="CELL DIVISION PROTEIN FTSA-RELATED"/>
    <property type="match status" value="1"/>
</dbReference>
<dbReference type="NCBIfam" id="TIGR01175">
    <property type="entry name" value="pilM"/>
    <property type="match status" value="1"/>
</dbReference>
<gene>
    <name evidence="1" type="ORF">COT80_01255</name>
</gene>
<evidence type="ECO:0008006" key="3">
    <source>
        <dbReference type="Google" id="ProtNLM"/>
    </source>
</evidence>
<dbReference type="InterPro" id="IPR043129">
    <property type="entry name" value="ATPase_NBD"/>
</dbReference>
<dbReference type="CDD" id="cd24049">
    <property type="entry name" value="ASKHA_NBD_PilM"/>
    <property type="match status" value="1"/>
</dbReference>
<dbReference type="Pfam" id="PF11104">
    <property type="entry name" value="PilM_2"/>
    <property type="match status" value="1"/>
</dbReference>
<dbReference type="InterPro" id="IPR005883">
    <property type="entry name" value="PilM"/>
</dbReference>
<dbReference type="Gene3D" id="3.30.420.40">
    <property type="match status" value="2"/>
</dbReference>
<organism evidence="1 2">
    <name type="scientific">Candidatus Buchananbacteria bacterium CG10_big_fil_rev_8_21_14_0_10_33_19</name>
    <dbReference type="NCBI Taxonomy" id="1974525"/>
    <lineage>
        <taxon>Bacteria</taxon>
        <taxon>Candidatus Buchananiibacteriota</taxon>
    </lineage>
</organism>
<dbReference type="Proteomes" id="UP000229056">
    <property type="component" value="Unassembled WGS sequence"/>
</dbReference>
<evidence type="ECO:0000313" key="1">
    <source>
        <dbReference type="EMBL" id="PIS06182.1"/>
    </source>
</evidence>
<reference evidence="2" key="1">
    <citation type="submission" date="2017-09" db="EMBL/GenBank/DDBJ databases">
        <title>Depth-based differentiation of microbial function through sediment-hosted aquifers and enrichment of novel symbionts in the deep terrestrial subsurface.</title>
        <authorList>
            <person name="Probst A.J."/>
            <person name="Ladd B."/>
            <person name="Jarett J.K."/>
            <person name="Geller-Mcgrath D.E."/>
            <person name="Sieber C.M.K."/>
            <person name="Emerson J.B."/>
            <person name="Anantharaman K."/>
            <person name="Thomas B.C."/>
            <person name="Malmstrom R."/>
            <person name="Stieglmeier M."/>
            <person name="Klingl A."/>
            <person name="Woyke T."/>
            <person name="Ryan C.M."/>
            <person name="Banfield J.F."/>
        </authorList>
    </citation>
    <scope>NUCLEOTIDE SEQUENCE [LARGE SCALE GENOMIC DNA]</scope>
</reference>
<name>A0A2H0W487_9BACT</name>
<sequence>MSFLNTTEVAFGLDISDRNLRMIQLEKKSKKIKVQLYSEVKLPPDCIISGEIKQPKVFLDSLNKMIKTKVGRGKLSDEVISVLPEEKTFFKIINMPLVSDEEIIDKIKEVLPQDIPVDFNDVYMDYQIMEKTDKGLVVLVGISPKNIIESYVDILAKANLIPTVLEIESAPISRLLLEQATNQTPQIIIDIGAQRTGLFLHDKTIKFTVSLPISGNNITKHIVDTLEMKWDEAEKAKIVCGLDKTKCHGALLEIFSDVINELNTRITKAINFYYYNFPDSKKIERIVLCGGGANFIDIAPVLESKLKIPVVVSNPWEIIENPNTSFFNDQRSQSFITALGLGLRGLRPDTFL</sequence>
<dbReference type="EMBL" id="PEZY01000005">
    <property type="protein sequence ID" value="PIS06182.1"/>
    <property type="molecule type" value="Genomic_DNA"/>
</dbReference>
<dbReference type="Gene3D" id="3.30.1490.300">
    <property type="match status" value="1"/>
</dbReference>
<protein>
    <recommendedName>
        <fullName evidence="3">SHS2 domain-containing protein</fullName>
    </recommendedName>
</protein>
<dbReference type="AlphaFoldDB" id="A0A2H0W487"/>
<proteinExistence type="predicted"/>
<comment type="caution">
    <text evidence="1">The sequence shown here is derived from an EMBL/GenBank/DDBJ whole genome shotgun (WGS) entry which is preliminary data.</text>
</comment>
<dbReference type="PIRSF" id="PIRSF019169">
    <property type="entry name" value="PilM"/>
    <property type="match status" value="1"/>
</dbReference>
<dbReference type="SUPFAM" id="SSF53067">
    <property type="entry name" value="Actin-like ATPase domain"/>
    <property type="match status" value="1"/>
</dbReference>
<dbReference type="InterPro" id="IPR050696">
    <property type="entry name" value="FtsA/MreB"/>
</dbReference>